<feature type="compositionally biased region" description="Low complexity" evidence="1">
    <location>
        <begin position="907"/>
        <end position="924"/>
    </location>
</feature>
<feature type="compositionally biased region" description="Basic residues" evidence="1">
    <location>
        <begin position="307"/>
        <end position="316"/>
    </location>
</feature>
<feature type="compositionally biased region" description="Polar residues" evidence="1">
    <location>
        <begin position="1038"/>
        <end position="1054"/>
    </location>
</feature>
<feature type="compositionally biased region" description="Basic and acidic residues" evidence="1">
    <location>
        <begin position="363"/>
        <end position="372"/>
    </location>
</feature>
<feature type="compositionally biased region" description="Polar residues" evidence="1">
    <location>
        <begin position="215"/>
        <end position="230"/>
    </location>
</feature>
<evidence type="ECO:0000313" key="2">
    <source>
        <dbReference type="EMBL" id="KZT11216.1"/>
    </source>
</evidence>
<protein>
    <submittedName>
        <fullName evidence="2">Uncharacterized protein</fullName>
    </submittedName>
</protein>
<dbReference type="RefSeq" id="XP_040768956.1">
    <property type="nucleotide sequence ID" value="XM_040901766.1"/>
</dbReference>
<feature type="compositionally biased region" description="Polar residues" evidence="1">
    <location>
        <begin position="1097"/>
        <end position="1110"/>
    </location>
</feature>
<feature type="compositionally biased region" description="Polar residues" evidence="1">
    <location>
        <begin position="272"/>
        <end position="281"/>
    </location>
</feature>
<dbReference type="EMBL" id="KV427607">
    <property type="protein sequence ID" value="KZT11216.1"/>
    <property type="molecule type" value="Genomic_DNA"/>
</dbReference>
<feature type="compositionally biased region" description="Low complexity" evidence="1">
    <location>
        <begin position="318"/>
        <end position="334"/>
    </location>
</feature>
<feature type="region of interest" description="Disordered" evidence="1">
    <location>
        <begin position="251"/>
        <end position="539"/>
    </location>
</feature>
<feature type="compositionally biased region" description="Polar residues" evidence="1">
    <location>
        <begin position="764"/>
        <end position="784"/>
    </location>
</feature>
<dbReference type="STRING" id="1314785.A0A165H447"/>
<proteinExistence type="predicted"/>
<feature type="region of interest" description="Disordered" evidence="1">
    <location>
        <begin position="660"/>
        <end position="694"/>
    </location>
</feature>
<feature type="compositionally biased region" description="Polar residues" evidence="1">
    <location>
        <begin position="925"/>
        <end position="937"/>
    </location>
</feature>
<feature type="compositionally biased region" description="Basic and acidic residues" evidence="1">
    <location>
        <begin position="1111"/>
        <end position="1123"/>
    </location>
</feature>
<dbReference type="Proteomes" id="UP000076871">
    <property type="component" value="Unassembled WGS sequence"/>
</dbReference>
<feature type="compositionally biased region" description="Polar residues" evidence="1">
    <location>
        <begin position="459"/>
        <end position="470"/>
    </location>
</feature>
<feature type="compositionally biased region" description="Polar residues" evidence="1">
    <location>
        <begin position="799"/>
        <end position="866"/>
    </location>
</feature>
<feature type="compositionally biased region" description="Low complexity" evidence="1">
    <location>
        <begin position="1011"/>
        <end position="1023"/>
    </location>
</feature>
<dbReference type="GeneID" id="63818798"/>
<evidence type="ECO:0000313" key="3">
    <source>
        <dbReference type="Proteomes" id="UP000076871"/>
    </source>
</evidence>
<sequence length="1248" mass="134050">MIERSSSKHHSADAPDAPPCRPSTQSSNLITSGATPAASPHSRPHDTIPNDDHHLHAFMKSISDRRSPHSSNERIVSPEDGGSSRPTAHARSKHAAIAGTVQASTSGQPYQAVTGQGTRDPSRPREREREREKDRDRRHGEKEKEKKRTKDSKSEKVKGLEKVKERDRDNEQRRERHREKDRSGMEKDVLKEKDKEKDRLGRKRDDRRVVERGTVSVSQPTQGPPTTQGAYISAERYTASVGRHAGQILQTRNSFTADPTGAPAPPYMAPQLNPSNQTINSGRPPDPRRTPRAVPLSLTAERDRPSSRPHRTHRVKVSGYQSGQESGMSSSEQEYPARERYRTPDRRREFRELYADGYGHSGSEAERASLRERRPRHVHGDSGGQVKTGPTTDSATRLAAGQISQQPGMVQDSSGGWHHSKTRESPARRPAGLAQLPSSVRIRAGEGPADPQTPLLIPKSSSTTTVNRPQDPTLGDRGTYDAHARPRTGSQPTQQSMPQSAPATTNVYPQYASVRATHAGEGANRGYEAAGAHNQSAPNTDYTQKALTYEQSQLAAAIGQPHPVQQAIRSLEGIERPSTSRTAVPASNGMGTGHFYDPSPMPVVMQQLAKGDERTRRHRSAQDVLSSTNQRNAAQAVPAAGLAQSAAYHGYPQNSNLEAQRSEVPTVPAQSGVPVGVQHPQHRAGSAPPAERAHVDPAGLSVQYATYQANAVGQIHGPHSPKAKPIPAGAQAVAVAQATFSPSPVQPSRTVPKDSPGYPAGTLQDRSGQIQAQRPTHAKSSSVPNLAAAARSPPISPGYSPSRQTLTRSPVVNSLSPPNTTPKHSASARLQGQRKGSNDTITGQTTPRAVNVDLTQQQLMHRSSGASLRHDAPSRPETTPTARLPNLLPGYPEPARYRSPAPPQYPSVPVVTSIPSASSSTVPSNQHSQSYSTQTPNGAARPPFYPNMPAPAHNPTNSPGRDPTTSAGQSAQDVPAGNVPHRLPRSATSPAPVGSQRQYQDGLSVMHKSHSVPVPSSSHRTVSNAPPTGRRPDLAPFPTSSHPRTGSDPHQVSGTGRVPKKPPFLHVRTRPEPQSGSGHAEQDVLLTPSSLALTLPQQQSTTAGFAPSSNSKDKSPREKESRKKGGFFSLFRSKSNSPKEDARPTIGAMQQRRRKESAPSSSTAPAMTNLVRYATNPTPRSGDQAASKNNATAAGRNASAAPTGRKSPGSKMFSPFRLISKRNRTLSVASLEAVDGTVTRREVLLPDG</sequence>
<feature type="region of interest" description="Disordered" evidence="1">
    <location>
        <begin position="741"/>
        <end position="1216"/>
    </location>
</feature>
<feature type="compositionally biased region" description="Polar residues" evidence="1">
    <location>
        <begin position="22"/>
        <end position="34"/>
    </location>
</feature>
<accession>A0A165H447</accession>
<keyword evidence="3" id="KW-1185">Reference proteome</keyword>
<feature type="compositionally biased region" description="Low complexity" evidence="1">
    <location>
        <begin position="1189"/>
        <end position="1201"/>
    </location>
</feature>
<evidence type="ECO:0000256" key="1">
    <source>
        <dbReference type="SAM" id="MobiDB-lite"/>
    </source>
</evidence>
<feature type="compositionally biased region" description="Low complexity" evidence="1">
    <location>
        <begin position="1085"/>
        <end position="1096"/>
    </location>
</feature>
<feature type="region of interest" description="Disordered" evidence="1">
    <location>
        <begin position="1"/>
        <end position="232"/>
    </location>
</feature>
<feature type="compositionally biased region" description="Polar residues" evidence="1">
    <location>
        <begin position="101"/>
        <end position="117"/>
    </location>
</feature>
<feature type="compositionally biased region" description="Polar residues" evidence="1">
    <location>
        <begin position="488"/>
        <end position="508"/>
    </location>
</feature>
<dbReference type="InParanoid" id="A0A165H447"/>
<dbReference type="AlphaFoldDB" id="A0A165H447"/>
<feature type="compositionally biased region" description="Polar residues" evidence="1">
    <location>
        <begin position="402"/>
        <end position="414"/>
    </location>
</feature>
<feature type="compositionally biased region" description="Basic and acidic residues" evidence="1">
    <location>
        <begin position="43"/>
        <end position="55"/>
    </location>
</feature>
<feature type="compositionally biased region" description="Basic and acidic residues" evidence="1">
    <location>
        <begin position="1"/>
        <end position="13"/>
    </location>
</feature>
<name>A0A165H447_9APHY</name>
<gene>
    <name evidence="2" type="ORF">LAESUDRAFT_258490</name>
</gene>
<organism evidence="2 3">
    <name type="scientific">Laetiporus sulphureus 93-53</name>
    <dbReference type="NCBI Taxonomy" id="1314785"/>
    <lineage>
        <taxon>Eukaryota</taxon>
        <taxon>Fungi</taxon>
        <taxon>Dikarya</taxon>
        <taxon>Basidiomycota</taxon>
        <taxon>Agaricomycotina</taxon>
        <taxon>Agaricomycetes</taxon>
        <taxon>Polyporales</taxon>
        <taxon>Laetiporus</taxon>
    </lineage>
</organism>
<feature type="compositionally biased region" description="Basic and acidic residues" evidence="1">
    <location>
        <begin position="120"/>
        <end position="211"/>
    </location>
</feature>
<feature type="compositionally biased region" description="Basic and acidic residues" evidence="1">
    <location>
        <begin position="335"/>
        <end position="354"/>
    </location>
</feature>
<feature type="compositionally biased region" description="Polar residues" evidence="1">
    <location>
        <begin position="954"/>
        <end position="972"/>
    </location>
</feature>
<dbReference type="OrthoDB" id="3058872at2759"/>
<feature type="region of interest" description="Disordered" evidence="1">
    <location>
        <begin position="576"/>
        <end position="597"/>
    </location>
</feature>
<reference evidence="2 3" key="1">
    <citation type="journal article" date="2016" name="Mol. Biol. Evol.">
        <title>Comparative Genomics of Early-Diverging Mushroom-Forming Fungi Provides Insights into the Origins of Lignocellulose Decay Capabilities.</title>
        <authorList>
            <person name="Nagy L.G."/>
            <person name="Riley R."/>
            <person name="Tritt A."/>
            <person name="Adam C."/>
            <person name="Daum C."/>
            <person name="Floudas D."/>
            <person name="Sun H."/>
            <person name="Yadav J.S."/>
            <person name="Pangilinan J."/>
            <person name="Larsson K.H."/>
            <person name="Matsuura K."/>
            <person name="Barry K."/>
            <person name="Labutti K."/>
            <person name="Kuo R."/>
            <person name="Ohm R.A."/>
            <person name="Bhattacharya S.S."/>
            <person name="Shirouzu T."/>
            <person name="Yoshinaga Y."/>
            <person name="Martin F.M."/>
            <person name="Grigoriev I.V."/>
            <person name="Hibbett D.S."/>
        </authorList>
    </citation>
    <scope>NUCLEOTIDE SEQUENCE [LARGE SCALE GENOMIC DNA]</scope>
    <source>
        <strain evidence="2 3">93-53</strain>
    </source>
</reference>
<feature type="compositionally biased region" description="Polar residues" evidence="1">
    <location>
        <begin position="1175"/>
        <end position="1188"/>
    </location>
</feature>